<comment type="similarity">
    <text evidence="13">Belongs to the LpxK family.</text>
</comment>
<sequence>MKAPHFWSAGLDPKSREAAPVTRALLTPLAALYTYGIRRKLARAIPAKASIPVICVGNLTTGGVGKTPIVQAIRKHIESKGIHASSLSRGYGGSEISPQKIYPTWHTADMCGDEPLLLSQTGESWIGKDRFAGVQMMAFYGTKVAIMDDGHQNPSLAKDLSIIVIDAAAPFGNGHVLPKGPLREPVEDGLARADAVILMGEGDVPQQVIDSGLPVLRARIVPSGPAPAGPLVAFAGIGRPQKFFDSLKAEGGDIREAIGYPDHHDYSKKELAFLHKLAKTHGAQLITTSKDHVRIYPNERGGILQFPVHAEFEDLSQLDALLAPILNVEES</sequence>
<gene>
    <name evidence="13" type="primary">lpxK</name>
    <name evidence="14" type="ORF">HY36_14005</name>
</gene>
<evidence type="ECO:0000256" key="8">
    <source>
        <dbReference type="ARBA" id="ARBA00022741"/>
    </source>
</evidence>
<evidence type="ECO:0000256" key="5">
    <source>
        <dbReference type="ARBA" id="ARBA00022516"/>
    </source>
</evidence>
<keyword evidence="6 13" id="KW-0441">Lipid A biosynthesis</keyword>
<evidence type="ECO:0000256" key="3">
    <source>
        <dbReference type="ARBA" id="ARBA00012071"/>
    </source>
</evidence>
<evidence type="ECO:0000256" key="10">
    <source>
        <dbReference type="ARBA" id="ARBA00022840"/>
    </source>
</evidence>
<dbReference type="EC" id="2.7.1.130" evidence="3 13"/>
<dbReference type="Pfam" id="PF02606">
    <property type="entry name" value="LpxK"/>
    <property type="match status" value="1"/>
</dbReference>
<dbReference type="eggNOG" id="COG1663">
    <property type="taxonomic scope" value="Bacteria"/>
</dbReference>
<keyword evidence="8 13" id="KW-0547">Nucleotide-binding</keyword>
<dbReference type="NCBIfam" id="TIGR00682">
    <property type="entry name" value="lpxK"/>
    <property type="match status" value="1"/>
</dbReference>
<evidence type="ECO:0000256" key="9">
    <source>
        <dbReference type="ARBA" id="ARBA00022777"/>
    </source>
</evidence>
<dbReference type="GO" id="GO:0009029">
    <property type="term" value="F:lipid-A 4'-kinase activity"/>
    <property type="evidence" value="ECO:0007669"/>
    <property type="project" value="UniProtKB-UniRule"/>
</dbReference>
<keyword evidence="11 13" id="KW-0443">Lipid metabolism</keyword>
<dbReference type="GO" id="GO:0005524">
    <property type="term" value="F:ATP binding"/>
    <property type="evidence" value="ECO:0007669"/>
    <property type="project" value="UniProtKB-UniRule"/>
</dbReference>
<evidence type="ECO:0000256" key="12">
    <source>
        <dbReference type="ARBA" id="ARBA00029757"/>
    </source>
</evidence>
<keyword evidence="15" id="KW-1185">Reference proteome</keyword>
<dbReference type="STRING" id="1280948.HY36_14005"/>
<evidence type="ECO:0000256" key="11">
    <source>
        <dbReference type="ARBA" id="ARBA00023098"/>
    </source>
</evidence>
<dbReference type="EMBL" id="AWFH01000005">
    <property type="protein sequence ID" value="KCZ63603.1"/>
    <property type="molecule type" value="Genomic_DNA"/>
</dbReference>
<proteinExistence type="inferred from homology"/>
<dbReference type="HAMAP" id="MF_00409">
    <property type="entry name" value="LpxK"/>
    <property type="match status" value="1"/>
</dbReference>
<dbReference type="GO" id="GO:0005886">
    <property type="term" value="C:plasma membrane"/>
    <property type="evidence" value="ECO:0007669"/>
    <property type="project" value="TreeGrafter"/>
</dbReference>
<comment type="caution">
    <text evidence="14">The sequence shown here is derived from an EMBL/GenBank/DDBJ whole genome shotgun (WGS) entry which is preliminary data.</text>
</comment>
<evidence type="ECO:0000313" key="14">
    <source>
        <dbReference type="EMBL" id="KCZ63603.1"/>
    </source>
</evidence>
<dbReference type="GO" id="GO:0009245">
    <property type="term" value="P:lipid A biosynthetic process"/>
    <property type="evidence" value="ECO:0007669"/>
    <property type="project" value="UniProtKB-UniRule"/>
</dbReference>
<evidence type="ECO:0000256" key="1">
    <source>
        <dbReference type="ARBA" id="ARBA00002274"/>
    </source>
</evidence>
<reference evidence="14 15" key="1">
    <citation type="journal article" date="2014" name="Antonie Van Leeuwenhoek">
        <title>Hyphomonas beringensis sp. nov. and Hyphomonas chukchiensis sp. nov., isolated from surface seawater of the Bering Sea and Chukchi Sea.</title>
        <authorList>
            <person name="Li C."/>
            <person name="Lai Q."/>
            <person name="Li G."/>
            <person name="Dong C."/>
            <person name="Wang J."/>
            <person name="Liao Y."/>
            <person name="Shao Z."/>
        </authorList>
    </citation>
    <scope>NUCLEOTIDE SEQUENCE [LARGE SCALE GENOMIC DNA]</scope>
    <source>
        <strain evidence="14 15">22II1-22F38</strain>
    </source>
</reference>
<dbReference type="OrthoDB" id="9766423at2"/>
<dbReference type="Proteomes" id="UP000024547">
    <property type="component" value="Unassembled WGS sequence"/>
</dbReference>
<organism evidence="14 15">
    <name type="scientific">Hyphomonas atlantica</name>
    <dbReference type="NCBI Taxonomy" id="1280948"/>
    <lineage>
        <taxon>Bacteria</taxon>
        <taxon>Pseudomonadati</taxon>
        <taxon>Pseudomonadota</taxon>
        <taxon>Alphaproteobacteria</taxon>
        <taxon>Hyphomonadales</taxon>
        <taxon>Hyphomonadaceae</taxon>
        <taxon>Hyphomonas</taxon>
    </lineage>
</organism>
<dbReference type="RefSeq" id="WP_035549448.1">
    <property type="nucleotide sequence ID" value="NZ_AWFH01000005.1"/>
</dbReference>
<dbReference type="UniPathway" id="UPA00359">
    <property type="reaction ID" value="UER00482"/>
</dbReference>
<keyword evidence="7 13" id="KW-0808">Transferase</keyword>
<name>A0A059E7I0_9PROT</name>
<evidence type="ECO:0000256" key="7">
    <source>
        <dbReference type="ARBA" id="ARBA00022679"/>
    </source>
</evidence>
<comment type="pathway">
    <text evidence="2 13">Glycolipid biosynthesis; lipid IV(A) biosynthesis; lipid IV(A) from (3R)-3-hydroxytetradecanoyl-[acyl-carrier-protein] and UDP-N-acetyl-alpha-D-glucosamine: step 6/6.</text>
</comment>
<comment type="catalytic activity">
    <reaction evidence="13">
        <text>a lipid A disaccharide + ATP = a lipid IVA + ADP + H(+)</text>
        <dbReference type="Rhea" id="RHEA:67840"/>
        <dbReference type="ChEBI" id="CHEBI:15378"/>
        <dbReference type="ChEBI" id="CHEBI:30616"/>
        <dbReference type="ChEBI" id="CHEBI:176343"/>
        <dbReference type="ChEBI" id="CHEBI:176425"/>
        <dbReference type="ChEBI" id="CHEBI:456216"/>
        <dbReference type="EC" id="2.7.1.130"/>
    </reaction>
</comment>
<feature type="binding site" evidence="13">
    <location>
        <begin position="60"/>
        <end position="67"/>
    </location>
    <ligand>
        <name>ATP</name>
        <dbReference type="ChEBI" id="CHEBI:30616"/>
    </ligand>
</feature>
<protein>
    <recommendedName>
        <fullName evidence="4 13">Tetraacyldisaccharide 4'-kinase</fullName>
        <ecNumber evidence="3 13">2.7.1.130</ecNumber>
    </recommendedName>
    <alternativeName>
        <fullName evidence="12 13">Lipid A 4'-kinase</fullName>
    </alternativeName>
</protein>
<accession>A0A059E7I0</accession>
<keyword evidence="9 13" id="KW-0418">Kinase</keyword>
<evidence type="ECO:0000256" key="4">
    <source>
        <dbReference type="ARBA" id="ARBA00016436"/>
    </source>
</evidence>
<evidence type="ECO:0000256" key="2">
    <source>
        <dbReference type="ARBA" id="ARBA00004870"/>
    </source>
</evidence>
<evidence type="ECO:0000313" key="15">
    <source>
        <dbReference type="Proteomes" id="UP000024547"/>
    </source>
</evidence>
<dbReference type="PATRIC" id="fig|1280948.3.peg.1040"/>
<dbReference type="PANTHER" id="PTHR42724">
    <property type="entry name" value="TETRAACYLDISACCHARIDE 4'-KINASE"/>
    <property type="match status" value="1"/>
</dbReference>
<dbReference type="GO" id="GO:0009244">
    <property type="term" value="P:lipopolysaccharide core region biosynthetic process"/>
    <property type="evidence" value="ECO:0007669"/>
    <property type="project" value="TreeGrafter"/>
</dbReference>
<dbReference type="PANTHER" id="PTHR42724:SF1">
    <property type="entry name" value="TETRAACYLDISACCHARIDE 4'-KINASE, MITOCHONDRIAL-RELATED"/>
    <property type="match status" value="1"/>
</dbReference>
<evidence type="ECO:0000256" key="13">
    <source>
        <dbReference type="HAMAP-Rule" id="MF_00409"/>
    </source>
</evidence>
<evidence type="ECO:0000256" key="6">
    <source>
        <dbReference type="ARBA" id="ARBA00022556"/>
    </source>
</evidence>
<dbReference type="AlphaFoldDB" id="A0A059E7I0"/>
<keyword evidence="10 13" id="KW-0067">ATP-binding</keyword>
<keyword evidence="5 13" id="KW-0444">Lipid biosynthesis</keyword>
<dbReference type="InterPro" id="IPR003758">
    <property type="entry name" value="LpxK"/>
</dbReference>
<comment type="function">
    <text evidence="1 13">Transfers the gamma-phosphate of ATP to the 4'-position of a tetraacyldisaccharide 1-phosphate intermediate (termed DS-1-P) to form tetraacyldisaccharide 1,4'-bis-phosphate (lipid IVA).</text>
</comment>